<dbReference type="EMBL" id="OB660355">
    <property type="protein sequence ID" value="CAD7224355.1"/>
    <property type="molecule type" value="Genomic_DNA"/>
</dbReference>
<dbReference type="InterPro" id="IPR004882">
    <property type="entry name" value="Luc7-rel"/>
</dbReference>
<accession>A0A7R8W8G2</accession>
<name>A0A7R8W8G2_9CRUS</name>
<dbReference type="GO" id="GO:0006376">
    <property type="term" value="P:mRNA splice site recognition"/>
    <property type="evidence" value="ECO:0007669"/>
    <property type="project" value="InterPro"/>
</dbReference>
<evidence type="ECO:0000256" key="1">
    <source>
        <dbReference type="ARBA" id="ARBA00005655"/>
    </source>
</evidence>
<dbReference type="PANTHER" id="PTHR12375">
    <property type="entry name" value="RNA-BINDING PROTEIN LUC7-RELATED"/>
    <property type="match status" value="1"/>
</dbReference>
<dbReference type="GO" id="GO:0005685">
    <property type="term" value="C:U1 snRNP"/>
    <property type="evidence" value="ECO:0007669"/>
    <property type="project" value="InterPro"/>
</dbReference>
<organism evidence="2">
    <name type="scientific">Cyprideis torosa</name>
    <dbReference type="NCBI Taxonomy" id="163714"/>
    <lineage>
        <taxon>Eukaryota</taxon>
        <taxon>Metazoa</taxon>
        <taxon>Ecdysozoa</taxon>
        <taxon>Arthropoda</taxon>
        <taxon>Crustacea</taxon>
        <taxon>Oligostraca</taxon>
        <taxon>Ostracoda</taxon>
        <taxon>Podocopa</taxon>
        <taxon>Podocopida</taxon>
        <taxon>Cytherocopina</taxon>
        <taxon>Cytheroidea</taxon>
        <taxon>Cytherideidae</taxon>
        <taxon>Cyprideis</taxon>
    </lineage>
</organism>
<comment type="similarity">
    <text evidence="1">Belongs to the Luc7 family.</text>
</comment>
<dbReference type="OrthoDB" id="10266921at2759"/>
<gene>
    <name evidence="2" type="ORF">CTOB1V02_LOCUS2322</name>
</gene>
<dbReference type="GO" id="GO:0003729">
    <property type="term" value="F:mRNA binding"/>
    <property type="evidence" value="ECO:0007669"/>
    <property type="project" value="InterPro"/>
</dbReference>
<protein>
    <submittedName>
        <fullName evidence="2">Uncharacterized protein</fullName>
    </submittedName>
</protein>
<evidence type="ECO:0000313" key="2">
    <source>
        <dbReference type="EMBL" id="CAD7224355.1"/>
    </source>
</evidence>
<dbReference type="Pfam" id="PF03194">
    <property type="entry name" value="LUC7"/>
    <property type="match status" value="1"/>
</dbReference>
<dbReference type="AlphaFoldDB" id="A0A7R8W8G2"/>
<reference evidence="2" key="1">
    <citation type="submission" date="2020-11" db="EMBL/GenBank/DDBJ databases">
        <authorList>
            <person name="Tran Van P."/>
        </authorList>
    </citation>
    <scope>NUCLEOTIDE SEQUENCE</scope>
</reference>
<proteinExistence type="inferred from homology"/>
<sequence>MVDAAASLLDELMGRFRNEDPEKMNKKLKWNDEDVCQFYCLRFCPNDLFTNTRADLGPCRKIHDEDAKESFKSAAAYEKRQLEDEFIRYAGNLLRDVDRKIAKGKERLALALQTEAMNLPPNLQRESKEKVALLTEKINKLISEAEEMGSEGKVEEAQGLLRLADNLKEEKERLQVRNAESLPWMQTAELAAQQEKQMEVCEICGAFLIVGDAQSRIDDHLMGKLHLGFAQLRVAVEEITEERKKAEELREKERAERRRDRDRER</sequence>